<feature type="transmembrane region" description="Helical" evidence="1">
    <location>
        <begin position="48"/>
        <end position="65"/>
    </location>
</feature>
<sequence>MEKGAIEIVHSKGSMVSWGFGKFINEFFKMAFGTYVFYYYEMEIGLDVVWLMVAFIIYATWNAFNDPLLGYLTDRPFKFTKKWGRRFPWVLIGGLPWILSYVFVFTPPSVDPNSLQGAFILFVWIVIMTCVFDAFASLFTVNYYAIFTDKFRGDSERRLASTLGTMVGALGTGLG</sequence>
<evidence type="ECO:0008006" key="3">
    <source>
        <dbReference type="Google" id="ProtNLM"/>
    </source>
</evidence>
<dbReference type="PANTHER" id="PTHR11328">
    <property type="entry name" value="MAJOR FACILITATOR SUPERFAMILY DOMAIN-CONTAINING PROTEIN"/>
    <property type="match status" value="1"/>
</dbReference>
<dbReference type="SUPFAM" id="SSF103473">
    <property type="entry name" value="MFS general substrate transporter"/>
    <property type="match status" value="1"/>
</dbReference>
<reference evidence="2" key="1">
    <citation type="journal article" date="2014" name="Front. Microbiol.">
        <title>High frequency of phylogenetically diverse reductive dehalogenase-homologous genes in deep subseafloor sedimentary metagenomes.</title>
        <authorList>
            <person name="Kawai M."/>
            <person name="Futagami T."/>
            <person name="Toyoda A."/>
            <person name="Takaki Y."/>
            <person name="Nishi S."/>
            <person name="Hori S."/>
            <person name="Arai W."/>
            <person name="Tsubouchi T."/>
            <person name="Morono Y."/>
            <person name="Uchiyama I."/>
            <person name="Ito T."/>
            <person name="Fujiyama A."/>
            <person name="Inagaki F."/>
            <person name="Takami H."/>
        </authorList>
    </citation>
    <scope>NUCLEOTIDE SEQUENCE</scope>
    <source>
        <strain evidence="2">Expedition CK06-06</strain>
    </source>
</reference>
<dbReference type="GO" id="GO:0015293">
    <property type="term" value="F:symporter activity"/>
    <property type="evidence" value="ECO:0007669"/>
    <property type="project" value="InterPro"/>
</dbReference>
<dbReference type="GO" id="GO:0008643">
    <property type="term" value="P:carbohydrate transport"/>
    <property type="evidence" value="ECO:0007669"/>
    <property type="project" value="InterPro"/>
</dbReference>
<dbReference type="InterPro" id="IPR036259">
    <property type="entry name" value="MFS_trans_sf"/>
</dbReference>
<organism evidence="2">
    <name type="scientific">marine sediment metagenome</name>
    <dbReference type="NCBI Taxonomy" id="412755"/>
    <lineage>
        <taxon>unclassified sequences</taxon>
        <taxon>metagenomes</taxon>
        <taxon>ecological metagenomes</taxon>
    </lineage>
</organism>
<accession>X1AMN1</accession>
<dbReference type="PANTHER" id="PTHR11328:SF24">
    <property type="entry name" value="MAJOR FACILITATOR SUPERFAMILY (MFS) PROFILE DOMAIN-CONTAINING PROTEIN"/>
    <property type="match status" value="1"/>
</dbReference>
<name>X1AMN1_9ZZZZ</name>
<gene>
    <name evidence="2" type="ORF">S01H4_17381</name>
</gene>
<evidence type="ECO:0000313" key="2">
    <source>
        <dbReference type="EMBL" id="GAG61166.1"/>
    </source>
</evidence>
<dbReference type="Gene3D" id="1.20.1250.20">
    <property type="entry name" value="MFS general substrate transporter like domains"/>
    <property type="match status" value="1"/>
</dbReference>
<dbReference type="GO" id="GO:0005886">
    <property type="term" value="C:plasma membrane"/>
    <property type="evidence" value="ECO:0007669"/>
    <property type="project" value="TreeGrafter"/>
</dbReference>
<dbReference type="Pfam" id="PF13347">
    <property type="entry name" value="MFS_2"/>
    <property type="match status" value="1"/>
</dbReference>
<dbReference type="InterPro" id="IPR039672">
    <property type="entry name" value="MFS_2"/>
</dbReference>
<proteinExistence type="predicted"/>
<feature type="non-terminal residue" evidence="2">
    <location>
        <position position="175"/>
    </location>
</feature>
<keyword evidence="1" id="KW-0812">Transmembrane</keyword>
<keyword evidence="1" id="KW-1133">Transmembrane helix</keyword>
<comment type="caution">
    <text evidence="2">The sequence shown here is derived from an EMBL/GenBank/DDBJ whole genome shotgun (WGS) entry which is preliminary data.</text>
</comment>
<protein>
    <recommendedName>
        <fullName evidence="3">Major facilitator superfamily (MFS) profile domain-containing protein</fullName>
    </recommendedName>
</protein>
<feature type="transmembrane region" description="Helical" evidence="1">
    <location>
        <begin position="118"/>
        <end position="147"/>
    </location>
</feature>
<dbReference type="AlphaFoldDB" id="X1AMN1"/>
<feature type="transmembrane region" description="Helical" evidence="1">
    <location>
        <begin position="86"/>
        <end position="106"/>
    </location>
</feature>
<dbReference type="EMBL" id="BART01007651">
    <property type="protein sequence ID" value="GAG61166.1"/>
    <property type="molecule type" value="Genomic_DNA"/>
</dbReference>
<evidence type="ECO:0000256" key="1">
    <source>
        <dbReference type="SAM" id="Phobius"/>
    </source>
</evidence>
<keyword evidence="1" id="KW-0472">Membrane</keyword>